<dbReference type="Pfam" id="PF04116">
    <property type="entry name" value="FA_hydroxylase"/>
    <property type="match status" value="1"/>
</dbReference>
<dbReference type="GO" id="GO:0006397">
    <property type="term" value="P:mRNA processing"/>
    <property type="evidence" value="ECO:0007669"/>
    <property type="project" value="UniProtKB-KW"/>
</dbReference>
<feature type="region of interest" description="Disordered" evidence="10">
    <location>
        <begin position="1"/>
        <end position="29"/>
    </location>
</feature>
<sequence length="758" mass="85945">MGRKSKPKKTDEKPSEPAPNPKRSSVLFTSTASTDVDYVDVGATAAPITEKRDAVYVLEDEEYEDSCSDDDTNVEVLLKASEGGVMAPKVAQHGSAVIWEAGTDTMEAADNKEVAEKAAEFLKKKREEGNVLDEKEELKARILEDKAKLEKGLAEAREKESKENAGRDPCLFSKRSAYDIDLTGLEDKPWQRSTNDSDFFNYDMHETDWISYCESQKIIRQELTDAMKQRRNPDRNIVPCEPIKLTVARNLVEGENAKEEEEEQRVVVIVHSKPGSEEPNKAEKQKALEAHANKMRMKRKEFDVNNVGAWRKPEPNGRHWQLLGAQDMREKNTRIYQDNLIAQHRQAELVAAQAAERRKQREADVERHKQQLEEFKAMRAQGGRGGGGQGIPGMPGGVATFDTSLVPFYLPKMPQKTYERQSITTLMKGSFGFSLGLVLLGLLADYIMHQVPALESAGGEVHAFIVSCWKAMYDAVHTCRFADGTEERTMFLIIAGATQIMHTSLFWAHCLTMSLFDCFPKTFAWAHRWKIQGHDEPVSTPKLLWTAGVCLFNQICVNGPLAYVVYPLYLKTGMSVLPEDIPGFGILIKSMAFYAIVEEIGFYYGHRFYHTPFMYKHFHKQHHEWTAPVSFVAIYADPIEHITANLLPVMLGPWLLGSHVALYWFWLLVAVHVTIHVHSGYHFPLLPSSEFHDFHHLKFNVNYGVLGFLDWFHATDGMMHDGKFANIGERDRVFFSTESAREMPKQLKVAAGKKKRTD</sequence>
<dbReference type="InterPro" id="IPR050307">
    <property type="entry name" value="Sterol_Desaturase_Related"/>
</dbReference>
<protein>
    <submittedName>
        <fullName evidence="13">Uncharacterized protein</fullName>
    </submittedName>
</protein>
<accession>A0A9W7AXH1</accession>
<dbReference type="EMBL" id="BLQM01000288">
    <property type="protein sequence ID" value="GMH80751.1"/>
    <property type="molecule type" value="Genomic_DNA"/>
</dbReference>
<organism evidence="13 14">
    <name type="scientific">Triparma laevis f. inornata</name>
    <dbReference type="NCBI Taxonomy" id="1714386"/>
    <lineage>
        <taxon>Eukaryota</taxon>
        <taxon>Sar</taxon>
        <taxon>Stramenopiles</taxon>
        <taxon>Ochrophyta</taxon>
        <taxon>Bolidophyceae</taxon>
        <taxon>Parmales</taxon>
        <taxon>Triparmaceae</taxon>
        <taxon>Triparma</taxon>
    </lineage>
</organism>
<evidence type="ECO:0000256" key="9">
    <source>
        <dbReference type="SAM" id="Coils"/>
    </source>
</evidence>
<gene>
    <name evidence="13" type="ORF">TL16_g08680</name>
</gene>
<keyword evidence="4" id="KW-0507">mRNA processing</keyword>
<proteinExistence type="inferred from homology"/>
<evidence type="ECO:0000313" key="14">
    <source>
        <dbReference type="Proteomes" id="UP001162640"/>
    </source>
</evidence>
<evidence type="ECO:0000256" key="1">
    <source>
        <dbReference type="ARBA" id="ARBA00004123"/>
    </source>
</evidence>
<evidence type="ECO:0000313" key="13">
    <source>
        <dbReference type="EMBL" id="GMH80751.1"/>
    </source>
</evidence>
<dbReference type="GO" id="GO:0016491">
    <property type="term" value="F:oxidoreductase activity"/>
    <property type="evidence" value="ECO:0007669"/>
    <property type="project" value="InterPro"/>
</dbReference>
<evidence type="ECO:0000256" key="6">
    <source>
        <dbReference type="ARBA" id="ARBA00022989"/>
    </source>
</evidence>
<evidence type="ECO:0000256" key="10">
    <source>
        <dbReference type="SAM" id="MobiDB-lite"/>
    </source>
</evidence>
<feature type="coiled-coil region" evidence="9">
    <location>
        <begin position="132"/>
        <end position="159"/>
    </location>
</feature>
<dbReference type="InterPro" id="IPR006694">
    <property type="entry name" value="Fatty_acid_hydroxylase"/>
</dbReference>
<keyword evidence="5" id="KW-0812">Transmembrane</keyword>
<evidence type="ECO:0000259" key="11">
    <source>
        <dbReference type="Pfam" id="PF04116"/>
    </source>
</evidence>
<evidence type="ECO:0000256" key="5">
    <source>
        <dbReference type="ARBA" id="ARBA00022692"/>
    </source>
</evidence>
<name>A0A9W7AXH1_9STRA</name>
<comment type="subcellular location">
    <subcellularLocation>
        <location evidence="2">Membrane</location>
    </subcellularLocation>
    <subcellularLocation>
        <location evidence="1">Nucleus</location>
    </subcellularLocation>
</comment>
<evidence type="ECO:0000256" key="4">
    <source>
        <dbReference type="ARBA" id="ARBA00022664"/>
    </source>
</evidence>
<keyword evidence="6" id="KW-1133">Transmembrane helix</keyword>
<keyword evidence="9" id="KW-0175">Coiled coil</keyword>
<dbReference type="GO" id="GO:0005634">
    <property type="term" value="C:nucleus"/>
    <property type="evidence" value="ECO:0007669"/>
    <property type="project" value="UniProtKB-SubCell"/>
</dbReference>
<dbReference type="Pfam" id="PF05182">
    <property type="entry name" value="Fip1"/>
    <property type="match status" value="1"/>
</dbReference>
<evidence type="ECO:0000256" key="3">
    <source>
        <dbReference type="ARBA" id="ARBA00007459"/>
    </source>
</evidence>
<dbReference type="Proteomes" id="UP001162640">
    <property type="component" value="Unassembled WGS sequence"/>
</dbReference>
<evidence type="ECO:0000256" key="7">
    <source>
        <dbReference type="ARBA" id="ARBA00023136"/>
    </source>
</evidence>
<dbReference type="PANTHER" id="PTHR11863">
    <property type="entry name" value="STEROL DESATURASE"/>
    <property type="match status" value="1"/>
</dbReference>
<keyword evidence="8" id="KW-0539">Nucleus</keyword>
<feature type="domain" description="Pre-mRNA polyadenylation factor Fip1" evidence="12">
    <location>
        <begin position="179"/>
        <end position="220"/>
    </location>
</feature>
<keyword evidence="7" id="KW-0472">Membrane</keyword>
<dbReference type="AlphaFoldDB" id="A0A9W7AXH1"/>
<evidence type="ECO:0000256" key="8">
    <source>
        <dbReference type="ARBA" id="ARBA00023242"/>
    </source>
</evidence>
<dbReference type="GO" id="GO:0016020">
    <property type="term" value="C:membrane"/>
    <property type="evidence" value="ECO:0007669"/>
    <property type="project" value="UniProtKB-SubCell"/>
</dbReference>
<dbReference type="InterPro" id="IPR007854">
    <property type="entry name" value="Fip1_dom"/>
</dbReference>
<reference evidence="14" key="1">
    <citation type="journal article" date="2023" name="Commun. Biol.">
        <title>Genome analysis of Parmales, the sister group of diatoms, reveals the evolutionary specialization of diatoms from phago-mixotrophs to photoautotrophs.</title>
        <authorList>
            <person name="Ban H."/>
            <person name="Sato S."/>
            <person name="Yoshikawa S."/>
            <person name="Yamada K."/>
            <person name="Nakamura Y."/>
            <person name="Ichinomiya M."/>
            <person name="Sato N."/>
            <person name="Blanc-Mathieu R."/>
            <person name="Endo H."/>
            <person name="Kuwata A."/>
            <person name="Ogata H."/>
        </authorList>
    </citation>
    <scope>NUCLEOTIDE SEQUENCE [LARGE SCALE GENOMIC DNA]</scope>
</reference>
<comment type="caution">
    <text evidence="13">The sequence shown here is derived from an EMBL/GenBank/DDBJ whole genome shotgun (WGS) entry which is preliminary data.</text>
</comment>
<dbReference type="GO" id="GO:0008610">
    <property type="term" value="P:lipid biosynthetic process"/>
    <property type="evidence" value="ECO:0007669"/>
    <property type="project" value="InterPro"/>
</dbReference>
<feature type="domain" description="Fatty acid hydroxylase" evidence="11">
    <location>
        <begin position="592"/>
        <end position="715"/>
    </location>
</feature>
<feature type="coiled-coil region" evidence="9">
    <location>
        <begin position="351"/>
        <end position="378"/>
    </location>
</feature>
<evidence type="ECO:0000259" key="12">
    <source>
        <dbReference type="Pfam" id="PF05182"/>
    </source>
</evidence>
<dbReference type="GO" id="GO:0005506">
    <property type="term" value="F:iron ion binding"/>
    <property type="evidence" value="ECO:0007669"/>
    <property type="project" value="InterPro"/>
</dbReference>
<evidence type="ECO:0000256" key="2">
    <source>
        <dbReference type="ARBA" id="ARBA00004370"/>
    </source>
</evidence>
<comment type="similarity">
    <text evidence="3">Belongs to the FIP1 family.</text>
</comment>